<proteinExistence type="inferred from homology"/>
<dbReference type="EMBL" id="CP042436">
    <property type="protein sequence ID" value="QEC62830.1"/>
    <property type="molecule type" value="Genomic_DNA"/>
</dbReference>
<dbReference type="PANTHER" id="PTHR43133">
    <property type="entry name" value="RNA POLYMERASE ECF-TYPE SIGMA FACTO"/>
    <property type="match status" value="1"/>
</dbReference>
<keyword evidence="5" id="KW-0804">Transcription</keyword>
<dbReference type="AlphaFoldDB" id="A0A5B8UUM8"/>
<dbReference type="SUPFAM" id="SSF88946">
    <property type="entry name" value="Sigma2 domain of RNA polymerase sigma factors"/>
    <property type="match status" value="1"/>
</dbReference>
<evidence type="ECO:0000313" key="7">
    <source>
        <dbReference type="EMBL" id="QEC62830.1"/>
    </source>
</evidence>
<dbReference type="InterPro" id="IPR013324">
    <property type="entry name" value="RNA_pol_sigma_r3/r4-like"/>
</dbReference>
<name>A0A5B8UUM8_9SPHI</name>
<keyword evidence="8" id="KW-1185">Reference proteome</keyword>
<dbReference type="GO" id="GO:0003677">
    <property type="term" value="F:DNA binding"/>
    <property type="evidence" value="ECO:0007669"/>
    <property type="project" value="UniProtKB-KW"/>
</dbReference>
<dbReference type="GO" id="GO:0006352">
    <property type="term" value="P:DNA-templated transcription initiation"/>
    <property type="evidence" value="ECO:0007669"/>
    <property type="project" value="InterPro"/>
</dbReference>
<organism evidence="7 8">
    <name type="scientific">Mucilaginibacter ginsenosidivorans</name>
    <dbReference type="NCBI Taxonomy" id="398053"/>
    <lineage>
        <taxon>Bacteria</taxon>
        <taxon>Pseudomonadati</taxon>
        <taxon>Bacteroidota</taxon>
        <taxon>Sphingobacteriia</taxon>
        <taxon>Sphingobacteriales</taxon>
        <taxon>Sphingobacteriaceae</taxon>
        <taxon>Mucilaginibacter</taxon>
    </lineage>
</organism>
<dbReference type="NCBIfam" id="TIGR02937">
    <property type="entry name" value="sigma70-ECF"/>
    <property type="match status" value="1"/>
</dbReference>
<dbReference type="Pfam" id="PF04542">
    <property type="entry name" value="Sigma70_r2"/>
    <property type="match status" value="1"/>
</dbReference>
<evidence type="ECO:0000256" key="4">
    <source>
        <dbReference type="ARBA" id="ARBA00023125"/>
    </source>
</evidence>
<keyword evidence="3" id="KW-0731">Sigma factor</keyword>
<dbReference type="InterPro" id="IPR007627">
    <property type="entry name" value="RNA_pol_sigma70_r2"/>
</dbReference>
<feature type="domain" description="RNA polymerase sigma-70 region 2" evidence="6">
    <location>
        <begin position="20"/>
        <end position="84"/>
    </location>
</feature>
<accession>A0A5B8UUM8</accession>
<evidence type="ECO:0000256" key="3">
    <source>
        <dbReference type="ARBA" id="ARBA00023082"/>
    </source>
</evidence>
<keyword evidence="2" id="KW-0805">Transcription regulation</keyword>
<dbReference type="RefSeq" id="WP_147031407.1">
    <property type="nucleotide sequence ID" value="NZ_CP042436.1"/>
</dbReference>
<dbReference type="SUPFAM" id="SSF88659">
    <property type="entry name" value="Sigma3 and sigma4 domains of RNA polymerase sigma factors"/>
    <property type="match status" value="1"/>
</dbReference>
<evidence type="ECO:0000256" key="1">
    <source>
        <dbReference type="ARBA" id="ARBA00010641"/>
    </source>
</evidence>
<dbReference type="Proteomes" id="UP000321479">
    <property type="component" value="Chromosome"/>
</dbReference>
<protein>
    <submittedName>
        <fullName evidence="7">Sigma-70 family RNA polymerase sigma factor</fullName>
    </submittedName>
</protein>
<dbReference type="InterPro" id="IPR014284">
    <property type="entry name" value="RNA_pol_sigma-70_dom"/>
</dbReference>
<keyword evidence="4" id="KW-0238">DNA-binding</keyword>
<sequence length="184" mass="21647">MQSDLYQLLLNNSDAAYREIYRAHYSVIKQYVLKNSGSEDDAKDLFQEGVIALWDNIHSGKYNHTNETMLHGYFRSICKFKWMEILRGKGKFIEIADDGEMDVITDETVLNDLIKREEIDEFMGMFSALADKCRQILSLFYYDKKNMKEISVITGYEISSMRNEKYKCIEKLRALYLRRTGGRK</sequence>
<dbReference type="InterPro" id="IPR039425">
    <property type="entry name" value="RNA_pol_sigma-70-like"/>
</dbReference>
<dbReference type="Gene3D" id="1.20.140.160">
    <property type="match status" value="1"/>
</dbReference>
<evidence type="ECO:0000256" key="2">
    <source>
        <dbReference type="ARBA" id="ARBA00023015"/>
    </source>
</evidence>
<gene>
    <name evidence="7" type="ORF">FRZ54_09655</name>
</gene>
<dbReference type="Gene3D" id="1.10.1740.10">
    <property type="match status" value="1"/>
</dbReference>
<dbReference type="OrthoDB" id="1099849at2"/>
<evidence type="ECO:0000256" key="5">
    <source>
        <dbReference type="ARBA" id="ARBA00023163"/>
    </source>
</evidence>
<dbReference type="PANTHER" id="PTHR43133:SF8">
    <property type="entry name" value="RNA POLYMERASE SIGMA FACTOR HI_1459-RELATED"/>
    <property type="match status" value="1"/>
</dbReference>
<comment type="similarity">
    <text evidence="1">Belongs to the sigma-70 factor family. ECF subfamily.</text>
</comment>
<dbReference type="KEGG" id="mgin:FRZ54_09655"/>
<dbReference type="InterPro" id="IPR013325">
    <property type="entry name" value="RNA_pol_sigma_r2"/>
</dbReference>
<evidence type="ECO:0000259" key="6">
    <source>
        <dbReference type="Pfam" id="PF04542"/>
    </source>
</evidence>
<dbReference type="GO" id="GO:0016987">
    <property type="term" value="F:sigma factor activity"/>
    <property type="evidence" value="ECO:0007669"/>
    <property type="project" value="UniProtKB-KW"/>
</dbReference>
<reference evidence="7 8" key="1">
    <citation type="journal article" date="2017" name="Curr. Microbiol.">
        <title>Mucilaginibacter ginsenosidivorans sp. nov., Isolated from Soil of Ginseng Field.</title>
        <authorList>
            <person name="Kim M.M."/>
            <person name="Siddiqi M.Z."/>
            <person name="Im W.T."/>
        </authorList>
    </citation>
    <scope>NUCLEOTIDE SEQUENCE [LARGE SCALE GENOMIC DNA]</scope>
    <source>
        <strain evidence="7 8">Gsoil 3017</strain>
    </source>
</reference>
<evidence type="ECO:0000313" key="8">
    <source>
        <dbReference type="Proteomes" id="UP000321479"/>
    </source>
</evidence>